<dbReference type="InterPro" id="IPR050768">
    <property type="entry name" value="UPF0353/GerABKA_families"/>
</dbReference>
<evidence type="ECO:0000313" key="3">
    <source>
        <dbReference type="Proteomes" id="UP001595617"/>
    </source>
</evidence>
<dbReference type="PANTHER" id="PTHR22550:SF18">
    <property type="entry name" value="VWFA DOMAIN-CONTAINING PROTEIN"/>
    <property type="match status" value="1"/>
</dbReference>
<dbReference type="Pfam" id="PF00092">
    <property type="entry name" value="VWA"/>
    <property type="match status" value="1"/>
</dbReference>
<feature type="domain" description="VWFA" evidence="1">
    <location>
        <begin position="92"/>
        <end position="286"/>
    </location>
</feature>
<dbReference type="PROSITE" id="PS50234">
    <property type="entry name" value="VWFA"/>
    <property type="match status" value="1"/>
</dbReference>
<proteinExistence type="predicted"/>
<evidence type="ECO:0000313" key="2">
    <source>
        <dbReference type="EMBL" id="MFC3853132.1"/>
    </source>
</evidence>
<dbReference type="PANTHER" id="PTHR22550">
    <property type="entry name" value="SPORE GERMINATION PROTEIN"/>
    <property type="match status" value="1"/>
</dbReference>
<gene>
    <name evidence="2" type="ORF">ACFOOG_09845</name>
</gene>
<organism evidence="2 3">
    <name type="scientific">Saccharospirillum mangrovi</name>
    <dbReference type="NCBI Taxonomy" id="2161747"/>
    <lineage>
        <taxon>Bacteria</taxon>
        <taxon>Pseudomonadati</taxon>
        <taxon>Pseudomonadota</taxon>
        <taxon>Gammaproteobacteria</taxon>
        <taxon>Oceanospirillales</taxon>
        <taxon>Saccharospirillaceae</taxon>
        <taxon>Saccharospirillum</taxon>
    </lineage>
</organism>
<keyword evidence="3" id="KW-1185">Reference proteome</keyword>
<dbReference type="SUPFAM" id="SSF53300">
    <property type="entry name" value="vWA-like"/>
    <property type="match status" value="1"/>
</dbReference>
<protein>
    <submittedName>
        <fullName evidence="2">VWA domain-containing protein</fullName>
    </submittedName>
</protein>
<dbReference type="RefSeq" id="WP_380695995.1">
    <property type="nucleotide sequence ID" value="NZ_JBHRYR010000003.1"/>
</dbReference>
<name>A0ABV8A128_9GAMM</name>
<evidence type="ECO:0000259" key="1">
    <source>
        <dbReference type="PROSITE" id="PS50234"/>
    </source>
</evidence>
<dbReference type="Gene3D" id="3.40.50.410">
    <property type="entry name" value="von Willebrand factor, type A domain"/>
    <property type="match status" value="1"/>
</dbReference>
<dbReference type="EMBL" id="JBHRYR010000003">
    <property type="protein sequence ID" value="MFC3853132.1"/>
    <property type="molecule type" value="Genomic_DNA"/>
</dbReference>
<dbReference type="Proteomes" id="UP001595617">
    <property type="component" value="Unassembled WGS sequence"/>
</dbReference>
<reference evidence="3" key="1">
    <citation type="journal article" date="2019" name="Int. J. Syst. Evol. Microbiol.">
        <title>The Global Catalogue of Microorganisms (GCM) 10K type strain sequencing project: providing services to taxonomists for standard genome sequencing and annotation.</title>
        <authorList>
            <consortium name="The Broad Institute Genomics Platform"/>
            <consortium name="The Broad Institute Genome Sequencing Center for Infectious Disease"/>
            <person name="Wu L."/>
            <person name="Ma J."/>
        </authorList>
    </citation>
    <scope>NUCLEOTIDE SEQUENCE [LARGE SCALE GENOMIC DNA]</scope>
    <source>
        <strain evidence="3">IBRC 10765</strain>
    </source>
</reference>
<dbReference type="SMART" id="SM00327">
    <property type="entry name" value="VWA"/>
    <property type="match status" value="1"/>
</dbReference>
<sequence length="343" mass="37485">MPYLPDLTFAWPWLIVLLPVIWAVQRWVPSQPPAALYVPHALLWRRAAQQTSRSSYGVRRLLGLVAWTAFVLAVMRPTLPGPSVAQPLSGRQMMLIIDLSQSMSIADMTLNDRRANRLDVLKTVLREFIDRRTGDQIGLTVFGSEAYLVLPVSPDLRMVQTVVLDMHIGMAGARTAMGDGLGIGLAHLIDNPTEGDRTVILLSDGAQNEGNIQPADAAQWAADNQIRLYTIGFGATLSGTGLFNDLPRAATADIDEPTLIALAEATGGQYFRAESTQQLQDIYRTIDRLEPALGASQYLSPRIELFYWPAAFGLVLMAISQLLSHGIPRPTTATPSAATEKKT</sequence>
<comment type="caution">
    <text evidence="2">The sequence shown here is derived from an EMBL/GenBank/DDBJ whole genome shotgun (WGS) entry which is preliminary data.</text>
</comment>
<dbReference type="InterPro" id="IPR036465">
    <property type="entry name" value="vWFA_dom_sf"/>
</dbReference>
<dbReference type="InterPro" id="IPR002035">
    <property type="entry name" value="VWF_A"/>
</dbReference>
<accession>A0ABV8A128</accession>